<keyword evidence="2" id="KW-0239">DNA-directed DNA polymerase</keyword>
<organism evidence="4 5">
    <name type="scientific">Halioxenophilus aromaticivorans</name>
    <dbReference type="NCBI Taxonomy" id="1306992"/>
    <lineage>
        <taxon>Bacteria</taxon>
        <taxon>Pseudomonadati</taxon>
        <taxon>Pseudomonadota</taxon>
        <taxon>Gammaproteobacteria</taxon>
        <taxon>Alteromonadales</taxon>
        <taxon>Alteromonadaceae</taxon>
        <taxon>Halioxenophilus</taxon>
    </lineage>
</organism>
<proteinExistence type="predicted"/>
<dbReference type="GO" id="GO:0009360">
    <property type="term" value="C:DNA polymerase III complex"/>
    <property type="evidence" value="ECO:0007669"/>
    <property type="project" value="TreeGrafter"/>
</dbReference>
<dbReference type="EMBL" id="BAABLX010000080">
    <property type="protein sequence ID" value="GAA4961779.1"/>
    <property type="molecule type" value="Genomic_DNA"/>
</dbReference>
<accession>A0AAV3UAA9</accession>
<gene>
    <name evidence="4" type="ORF">GCM10025791_49230</name>
</gene>
<keyword evidence="5" id="KW-1185">Reference proteome</keyword>
<dbReference type="RefSeq" id="WP_345428234.1">
    <property type="nucleotide sequence ID" value="NZ_AP031496.1"/>
</dbReference>
<dbReference type="InterPro" id="IPR004622">
    <property type="entry name" value="DNA_pol_HolB"/>
</dbReference>
<dbReference type="Pfam" id="PF13177">
    <property type="entry name" value="DNA_pol3_delta2"/>
    <property type="match status" value="1"/>
</dbReference>
<protein>
    <recommendedName>
        <fullName evidence="1">DNA-directed DNA polymerase</fullName>
        <ecNumber evidence="1">2.7.7.7</ecNumber>
    </recommendedName>
</protein>
<evidence type="ECO:0000313" key="4">
    <source>
        <dbReference type="EMBL" id="GAA4961779.1"/>
    </source>
</evidence>
<dbReference type="NCBIfam" id="NF004310">
    <property type="entry name" value="PRK05707.1"/>
    <property type="match status" value="1"/>
</dbReference>
<evidence type="ECO:0000313" key="5">
    <source>
        <dbReference type="Proteomes" id="UP001409585"/>
    </source>
</evidence>
<dbReference type="Gene3D" id="3.40.50.300">
    <property type="entry name" value="P-loop containing nucleotide triphosphate hydrolases"/>
    <property type="match status" value="1"/>
</dbReference>
<evidence type="ECO:0000256" key="3">
    <source>
        <dbReference type="ARBA" id="ARBA00049244"/>
    </source>
</evidence>
<dbReference type="InterPro" id="IPR050238">
    <property type="entry name" value="DNA_Rep/Repair_Clamp_Loader"/>
</dbReference>
<dbReference type="GO" id="GO:0006261">
    <property type="term" value="P:DNA-templated DNA replication"/>
    <property type="evidence" value="ECO:0007669"/>
    <property type="project" value="TreeGrafter"/>
</dbReference>
<dbReference type="AlphaFoldDB" id="A0AAV3UAA9"/>
<dbReference type="SUPFAM" id="SSF52540">
    <property type="entry name" value="P-loop containing nucleoside triphosphate hydrolases"/>
    <property type="match status" value="1"/>
</dbReference>
<dbReference type="Proteomes" id="UP001409585">
    <property type="component" value="Unassembled WGS sequence"/>
</dbReference>
<keyword evidence="2" id="KW-0808">Transferase</keyword>
<dbReference type="GO" id="GO:0003887">
    <property type="term" value="F:DNA-directed DNA polymerase activity"/>
    <property type="evidence" value="ECO:0007669"/>
    <property type="project" value="UniProtKB-KW"/>
</dbReference>
<dbReference type="PANTHER" id="PTHR11669">
    <property type="entry name" value="REPLICATION FACTOR C / DNA POLYMERASE III GAMMA-TAU SUBUNIT"/>
    <property type="match status" value="1"/>
</dbReference>
<evidence type="ECO:0000256" key="2">
    <source>
        <dbReference type="ARBA" id="ARBA00022932"/>
    </source>
</evidence>
<evidence type="ECO:0000256" key="1">
    <source>
        <dbReference type="ARBA" id="ARBA00012417"/>
    </source>
</evidence>
<keyword evidence="2" id="KW-0548">Nucleotidyltransferase</keyword>
<name>A0AAV3UAA9_9ALTE</name>
<comment type="catalytic activity">
    <reaction evidence="3">
        <text>DNA(n) + a 2'-deoxyribonucleoside 5'-triphosphate = DNA(n+1) + diphosphate</text>
        <dbReference type="Rhea" id="RHEA:22508"/>
        <dbReference type="Rhea" id="RHEA-COMP:17339"/>
        <dbReference type="Rhea" id="RHEA-COMP:17340"/>
        <dbReference type="ChEBI" id="CHEBI:33019"/>
        <dbReference type="ChEBI" id="CHEBI:61560"/>
        <dbReference type="ChEBI" id="CHEBI:173112"/>
        <dbReference type="EC" id="2.7.7.7"/>
    </reaction>
</comment>
<dbReference type="PANTHER" id="PTHR11669:SF8">
    <property type="entry name" value="DNA POLYMERASE III SUBUNIT DELTA"/>
    <property type="match status" value="1"/>
</dbReference>
<sequence>MAESTKVAVPYPWQRSAWQQLFQQFENSQLPHALLFSGLEGVGKLQIARSLAQLLLCNQPDHNLGCGKCKGCNLFNAETHPDFRQVMPDPGKQIKIEEVRALQSQIYGSAQMSGRKVVLLGPAELLNLNAANALLKTLEEPPGATHLLLFTHQPSGVLPTINSRCQLLKLPIPAREQSIQWLTAMAGDQAADLLEAARGLPVKAFSLLDGELMAAREQVQNLLSELAAGDIGPVGTAQKLNCQPIEQVCHLVIEFVEGRVQASTGAMDGGEAGDDRQQAWLAWQRQTGGLLNFRDKVLALLAKVRSGANPNPQLALESLLIDYQRLS</sequence>
<dbReference type="NCBIfam" id="TIGR00678">
    <property type="entry name" value="holB"/>
    <property type="match status" value="1"/>
</dbReference>
<dbReference type="GO" id="GO:0008408">
    <property type="term" value="F:3'-5' exonuclease activity"/>
    <property type="evidence" value="ECO:0007669"/>
    <property type="project" value="InterPro"/>
</dbReference>
<dbReference type="EC" id="2.7.7.7" evidence="1"/>
<dbReference type="InterPro" id="IPR027417">
    <property type="entry name" value="P-loop_NTPase"/>
</dbReference>
<comment type="caution">
    <text evidence="4">The sequence shown here is derived from an EMBL/GenBank/DDBJ whole genome shotgun (WGS) entry which is preliminary data.</text>
</comment>
<reference evidence="5" key="1">
    <citation type="journal article" date="2019" name="Int. J. Syst. Evol. Microbiol.">
        <title>The Global Catalogue of Microorganisms (GCM) 10K type strain sequencing project: providing services to taxonomists for standard genome sequencing and annotation.</title>
        <authorList>
            <consortium name="The Broad Institute Genomics Platform"/>
            <consortium name="The Broad Institute Genome Sequencing Center for Infectious Disease"/>
            <person name="Wu L."/>
            <person name="Ma J."/>
        </authorList>
    </citation>
    <scope>NUCLEOTIDE SEQUENCE [LARGE SCALE GENOMIC DNA]</scope>
    <source>
        <strain evidence="5">JCM 19134</strain>
    </source>
</reference>